<dbReference type="InterPro" id="IPR052994">
    <property type="entry name" value="Tiny_macrocysts_regulators"/>
</dbReference>
<keyword evidence="3" id="KW-1185">Reference proteome</keyword>
<keyword evidence="1" id="KW-0812">Transmembrane</keyword>
<dbReference type="Proteomes" id="UP000683925">
    <property type="component" value="Unassembled WGS sequence"/>
</dbReference>
<keyword evidence="1" id="KW-1133">Transmembrane helix</keyword>
<evidence type="ECO:0008006" key="4">
    <source>
        <dbReference type="Google" id="ProtNLM"/>
    </source>
</evidence>
<dbReference type="OMA" id="CERTQCA"/>
<evidence type="ECO:0000256" key="1">
    <source>
        <dbReference type="SAM" id="Phobius"/>
    </source>
</evidence>
<dbReference type="PANTHER" id="PTHR31600:SF2">
    <property type="entry name" value="GAMETE ENRICHED GENE 10 PROTEIN-RELATED"/>
    <property type="match status" value="1"/>
</dbReference>
<organism evidence="2 3">
    <name type="scientific">Paramecium octaurelia</name>
    <dbReference type="NCBI Taxonomy" id="43137"/>
    <lineage>
        <taxon>Eukaryota</taxon>
        <taxon>Sar</taxon>
        <taxon>Alveolata</taxon>
        <taxon>Ciliophora</taxon>
        <taxon>Intramacronucleata</taxon>
        <taxon>Oligohymenophorea</taxon>
        <taxon>Peniculida</taxon>
        <taxon>Parameciidae</taxon>
        <taxon>Paramecium</taxon>
    </lineage>
</organism>
<feature type="transmembrane region" description="Helical" evidence="1">
    <location>
        <begin position="850"/>
        <end position="869"/>
    </location>
</feature>
<dbReference type="AlphaFoldDB" id="A0A8S1V8X8"/>
<reference evidence="2" key="1">
    <citation type="submission" date="2021-01" db="EMBL/GenBank/DDBJ databases">
        <authorList>
            <consortium name="Genoscope - CEA"/>
            <person name="William W."/>
        </authorList>
    </citation>
    <scope>NUCLEOTIDE SEQUENCE</scope>
</reference>
<name>A0A8S1V8X8_PAROT</name>
<dbReference type="EMBL" id="CAJJDP010000061">
    <property type="protein sequence ID" value="CAD8173680.1"/>
    <property type="molecule type" value="Genomic_DNA"/>
</dbReference>
<protein>
    <recommendedName>
        <fullName evidence="4">Transmembrane protein</fullName>
    </recommendedName>
</protein>
<dbReference type="PANTHER" id="PTHR31600">
    <property type="entry name" value="TINY MACROCYSTS PROTEIN B-RELATED"/>
    <property type="match status" value="1"/>
</dbReference>
<dbReference type="OrthoDB" id="301133at2759"/>
<accession>A0A8S1V8X8</accession>
<keyword evidence="1" id="KW-0472">Membrane</keyword>
<comment type="caution">
    <text evidence="2">The sequence shown here is derived from an EMBL/GenBank/DDBJ whole genome shotgun (WGS) entry which is preliminary data.</text>
</comment>
<evidence type="ECO:0000313" key="3">
    <source>
        <dbReference type="Proteomes" id="UP000683925"/>
    </source>
</evidence>
<gene>
    <name evidence="2" type="ORF">POCTA_138.1.T0620159</name>
</gene>
<feature type="transmembrane region" description="Helical" evidence="1">
    <location>
        <begin position="747"/>
        <end position="768"/>
    </location>
</feature>
<sequence>MAKNLNYLAYKELVSLKLNNNILLNLKINPILQQCLRKISYDTQNDSKPSNGITLISKQLIENENQSFETQVSIIELLHDKIECMRLLMEENYIVQFDHLLKYIEKLIKIQKILVKQYETFPCERTQCALGFFYTELLNDYLAANQLFSVLAISDEKMKKITLNQDVFNNKMIYLITQFNGKMEIKCSSYDADQFLGISNESLTNKTIDDLIPPGISENHDEMIIDFLKNGKSKFLRQLQVNFLYYKYQQYMMEIDFAIETNLIQELNFIVFIQPTMSQILTIILDLNLAIVCMSKAFIQELDLQESIKFYLGMKISKIIPSFPHIILDNHFIENAEAHFENYDVRSSSSSRDHPYHTSYSIRTKKIDGRIAFYYVQFEYFKKNAVGQVSSCGDSVNTSHHLVVDYIYEDNINEICEEAPVEIPIEDEVKRENPQQHFAEGQYSEQSQMINEFKYEQTNIKSTFRCNQTLLEQRYSNVHKNPSKVLISHKNESGVHDEQIKVHQLDECQSSQISSLQGLRRSEFYKKYELYQKLRFQVGNSKYHKLFILTFTLSLISQVIIQSIQIAKLNINLQLLAADIDLLQVKNLVYQPFESFLLTRWTIFNYLQMQITGEITQQEFNYLVEFPRSNLNLGYDQLDSNLKQVLDRISVSGFFENKSLDIYVYVSTGEGELYNLTLRNSIQILLNYLYEIKKRYQIEGTIVSDSPYVYYSYKNYLTMKSEFNQLNEQILSSTITKSQQEQSQEEFIFIITIGVAFLQFCITFNYFIQIQRLINKFYGLIQNMDADYTYQEITRLKFISSRLNKSSNMLFRFQINIEQKEKEFHHKSFNLNIKKKVLHRPYYVKQYFPYYLYFIFVLALMFGNALLTFQESGEYLNKYPATAQFFKAISDVGTDIPTIYAQRDILYNIGLIAPFLNATEKARLLQEIKDSLNRTTTFITLDFNLDNLIISTEFKDYYNQIQKENLCNFLPNYISSKSQTLCPQIMDQNLERGLLGLLIYISNFINTDMAINQFTNKLQQSYLELEGAFLVSYIIKDINTSFHFDLQSQTQFYIDKISVHNLVILIFLCILVVLTLTKIRNKLIKKLYLAQRLPYLMPIKTIILNDGFERNLRQLIHK</sequence>
<feature type="transmembrane region" description="Helical" evidence="1">
    <location>
        <begin position="1057"/>
        <end position="1076"/>
    </location>
</feature>
<proteinExistence type="predicted"/>
<evidence type="ECO:0000313" key="2">
    <source>
        <dbReference type="EMBL" id="CAD8173680.1"/>
    </source>
</evidence>